<evidence type="ECO:0000313" key="4">
    <source>
        <dbReference type="Proteomes" id="UP000094501"/>
    </source>
</evidence>
<comment type="caution">
    <text evidence="3">The sequence shown here is derived from an EMBL/GenBank/DDBJ whole genome shotgun (WGS) entry which is preliminary data.</text>
</comment>
<evidence type="ECO:0000256" key="1">
    <source>
        <dbReference type="SAM" id="MobiDB-lite"/>
    </source>
</evidence>
<dbReference type="EMBL" id="LPWG01000010">
    <property type="protein sequence ID" value="ODS00202.1"/>
    <property type="molecule type" value="Genomic_DNA"/>
</dbReference>
<protein>
    <submittedName>
        <fullName evidence="3">Uncharacterized protein</fullName>
    </submittedName>
</protein>
<feature type="region of interest" description="Disordered" evidence="1">
    <location>
        <begin position="32"/>
        <end position="99"/>
    </location>
</feature>
<feature type="signal peptide" evidence="2">
    <location>
        <begin position="1"/>
        <end position="31"/>
    </location>
</feature>
<gene>
    <name evidence="3" type="ORF">AUC68_03625</name>
</gene>
<name>A0A1E3W3W8_9HYPH</name>
<accession>A0A1E3W3W8</accession>
<dbReference type="RefSeq" id="WP_069437013.1">
    <property type="nucleotide sequence ID" value="NZ_LPWG01000010.1"/>
</dbReference>
<sequence>MLTLAAFVRTLPLATLIVATSFGLTFETAEAQNTTRSERSGGVFKKPHRGPVIGGTSWTLSDVWGTPEMPKNSMESPGYDYNNSGYELNGPPSQSPYPN</sequence>
<dbReference type="STRING" id="1774968.AUC68_03625"/>
<keyword evidence="2" id="KW-0732">Signal</keyword>
<reference evidence="3 4" key="1">
    <citation type="journal article" date="2016" name="Environ. Microbiol.">
        <title>New Methyloceanibacter diversity from North Sea sediments includes methanotroph containing solely the soluble methane monooxygenase.</title>
        <authorList>
            <person name="Vekeman B."/>
            <person name="Kerckhof F.M."/>
            <person name="Cremers G."/>
            <person name="de Vos P."/>
            <person name="Vandamme P."/>
            <person name="Boon N."/>
            <person name="Op den Camp H.J."/>
            <person name="Heylen K."/>
        </authorList>
    </citation>
    <scope>NUCLEOTIDE SEQUENCE [LARGE SCALE GENOMIC DNA]</scope>
    <source>
        <strain evidence="3 4">R-67174</strain>
    </source>
</reference>
<organism evidence="3 4">
    <name type="scientific">Methyloceanibacter methanicus</name>
    <dbReference type="NCBI Taxonomy" id="1774968"/>
    <lineage>
        <taxon>Bacteria</taxon>
        <taxon>Pseudomonadati</taxon>
        <taxon>Pseudomonadota</taxon>
        <taxon>Alphaproteobacteria</taxon>
        <taxon>Hyphomicrobiales</taxon>
        <taxon>Hyphomicrobiaceae</taxon>
        <taxon>Methyloceanibacter</taxon>
    </lineage>
</organism>
<evidence type="ECO:0000313" key="3">
    <source>
        <dbReference type="EMBL" id="ODS00202.1"/>
    </source>
</evidence>
<dbReference type="OrthoDB" id="8448879at2"/>
<evidence type="ECO:0000256" key="2">
    <source>
        <dbReference type="SAM" id="SignalP"/>
    </source>
</evidence>
<keyword evidence="4" id="KW-1185">Reference proteome</keyword>
<proteinExistence type="predicted"/>
<feature type="chain" id="PRO_5009138985" evidence="2">
    <location>
        <begin position="32"/>
        <end position="99"/>
    </location>
</feature>
<dbReference type="AlphaFoldDB" id="A0A1E3W3W8"/>
<dbReference type="Proteomes" id="UP000094501">
    <property type="component" value="Unassembled WGS sequence"/>
</dbReference>